<dbReference type="GO" id="GO:0006508">
    <property type="term" value="P:proteolysis"/>
    <property type="evidence" value="ECO:0007669"/>
    <property type="project" value="UniProtKB-KW"/>
</dbReference>
<evidence type="ECO:0000259" key="5">
    <source>
        <dbReference type="Pfam" id="PF01343"/>
    </source>
</evidence>
<reference evidence="6 7" key="1">
    <citation type="submission" date="2019-03" db="EMBL/GenBank/DDBJ databases">
        <title>Rhodobacteraceae bacterium SM1902, a new member of the family Rhodobacteraceae isolated from Yantai.</title>
        <authorList>
            <person name="Sun Y."/>
        </authorList>
    </citation>
    <scope>NUCLEOTIDE SEQUENCE [LARGE SCALE GENOMIC DNA]</scope>
    <source>
        <strain evidence="6 7">SM1902</strain>
    </source>
</reference>
<evidence type="ECO:0000256" key="3">
    <source>
        <dbReference type="ARBA" id="ARBA00022801"/>
    </source>
</evidence>
<dbReference type="AlphaFoldDB" id="A0A4V3BCJ7"/>
<dbReference type="Gene3D" id="3.90.226.10">
    <property type="entry name" value="2-enoyl-CoA Hydratase, Chain A, domain 1"/>
    <property type="match status" value="1"/>
</dbReference>
<comment type="caution">
    <text evidence="6">The sequence shown here is derived from an EMBL/GenBank/DDBJ whole genome shotgun (WGS) entry which is preliminary data.</text>
</comment>
<dbReference type="InterPro" id="IPR047272">
    <property type="entry name" value="S49_SppA_C"/>
</dbReference>
<organism evidence="6 7">
    <name type="scientific">Meridianimarinicoccus aquatilis</name>
    <dbReference type="NCBI Taxonomy" id="2552766"/>
    <lineage>
        <taxon>Bacteria</taxon>
        <taxon>Pseudomonadati</taxon>
        <taxon>Pseudomonadota</taxon>
        <taxon>Alphaproteobacteria</taxon>
        <taxon>Rhodobacterales</taxon>
        <taxon>Paracoccaceae</taxon>
        <taxon>Meridianimarinicoccus</taxon>
    </lineage>
</organism>
<proteinExistence type="inferred from homology"/>
<dbReference type="InterPro" id="IPR029045">
    <property type="entry name" value="ClpP/crotonase-like_dom_sf"/>
</dbReference>
<keyword evidence="3" id="KW-0378">Hydrolase</keyword>
<name>A0A4V3BCJ7_9RHOB</name>
<evidence type="ECO:0000313" key="6">
    <source>
        <dbReference type="EMBL" id="TDL90599.1"/>
    </source>
</evidence>
<dbReference type="PANTHER" id="PTHR42987">
    <property type="entry name" value="PEPTIDASE S49"/>
    <property type="match status" value="1"/>
</dbReference>
<keyword evidence="4" id="KW-0720">Serine protease</keyword>
<sequence>MRRFIPFVKKPARVAVVRLAGMIASGGRSGSINDESVAPMLEKAFRRGKPSAVALIINSPGGSPVQSSLIGARIRRLAKETEIPVLAFVEDVAASGGYWIACAADEVIVDPGSIVGSIGVISASFGAHEFITRQGIERRVYTAGTSKSMLDPFRPEQPEDVARLRVLLDDLHGTFKDHVTERRQDKLPEDRDLFTGEVWIGKSAIEVGLADSIGHVVPVMKHRFGDEVRFLRYGMKRSLFQRFGASVLGDALAHAEERALYARYGL</sequence>
<dbReference type="Proteomes" id="UP000294562">
    <property type="component" value="Unassembled WGS sequence"/>
</dbReference>
<dbReference type="Pfam" id="PF01343">
    <property type="entry name" value="Peptidase_S49"/>
    <property type="match status" value="1"/>
</dbReference>
<dbReference type="PANTHER" id="PTHR42987:SF8">
    <property type="entry name" value="PROTEINASE"/>
    <property type="match status" value="1"/>
</dbReference>
<evidence type="ECO:0000256" key="4">
    <source>
        <dbReference type="ARBA" id="ARBA00022825"/>
    </source>
</evidence>
<dbReference type="OrthoDB" id="9764363at2"/>
<evidence type="ECO:0000313" key="7">
    <source>
        <dbReference type="Proteomes" id="UP000294562"/>
    </source>
</evidence>
<keyword evidence="2" id="KW-0645">Protease</keyword>
<protein>
    <submittedName>
        <fullName evidence="6">S49 family peptidase</fullName>
    </submittedName>
</protein>
<evidence type="ECO:0000256" key="2">
    <source>
        <dbReference type="ARBA" id="ARBA00022670"/>
    </source>
</evidence>
<dbReference type="GO" id="GO:0008236">
    <property type="term" value="F:serine-type peptidase activity"/>
    <property type="evidence" value="ECO:0007669"/>
    <property type="project" value="UniProtKB-KW"/>
</dbReference>
<comment type="similarity">
    <text evidence="1">Belongs to the peptidase S49 family.</text>
</comment>
<dbReference type="Gene3D" id="6.20.330.10">
    <property type="match status" value="1"/>
</dbReference>
<accession>A0A4V3BCJ7</accession>
<feature type="domain" description="Peptidase S49" evidence="5">
    <location>
        <begin position="79"/>
        <end position="217"/>
    </location>
</feature>
<dbReference type="CDD" id="cd07023">
    <property type="entry name" value="S49_Sppa_N_C"/>
    <property type="match status" value="1"/>
</dbReference>
<dbReference type="SUPFAM" id="SSF52096">
    <property type="entry name" value="ClpP/crotonase"/>
    <property type="match status" value="1"/>
</dbReference>
<dbReference type="InterPro" id="IPR002142">
    <property type="entry name" value="Peptidase_S49"/>
</dbReference>
<keyword evidence="7" id="KW-1185">Reference proteome</keyword>
<dbReference type="EMBL" id="SMZO01000007">
    <property type="protein sequence ID" value="TDL90599.1"/>
    <property type="molecule type" value="Genomic_DNA"/>
</dbReference>
<gene>
    <name evidence="6" type="ORF">E2L05_04775</name>
</gene>
<evidence type="ECO:0000256" key="1">
    <source>
        <dbReference type="ARBA" id="ARBA00008683"/>
    </source>
</evidence>
<dbReference type="RefSeq" id="WP_133341748.1">
    <property type="nucleotide sequence ID" value="NZ_SMZO01000007.1"/>
</dbReference>